<keyword evidence="3" id="KW-1185">Reference proteome</keyword>
<dbReference type="AlphaFoldDB" id="A0AAW0K0K8"/>
<gene>
    <name evidence="2" type="ORF">CFP56_026750</name>
</gene>
<dbReference type="EMBL" id="PKMF04000430">
    <property type="protein sequence ID" value="KAK7832034.1"/>
    <property type="molecule type" value="Genomic_DNA"/>
</dbReference>
<protein>
    <recommendedName>
        <fullName evidence="1">FBD domain-containing protein</fullName>
    </recommendedName>
</protein>
<feature type="domain" description="FBD" evidence="1">
    <location>
        <begin position="37"/>
        <end position="73"/>
    </location>
</feature>
<proteinExistence type="predicted"/>
<dbReference type="Proteomes" id="UP000237347">
    <property type="component" value="Unassembled WGS sequence"/>
</dbReference>
<organism evidence="2 3">
    <name type="scientific">Quercus suber</name>
    <name type="common">Cork oak</name>
    <dbReference type="NCBI Taxonomy" id="58331"/>
    <lineage>
        <taxon>Eukaryota</taxon>
        <taxon>Viridiplantae</taxon>
        <taxon>Streptophyta</taxon>
        <taxon>Embryophyta</taxon>
        <taxon>Tracheophyta</taxon>
        <taxon>Spermatophyta</taxon>
        <taxon>Magnoliopsida</taxon>
        <taxon>eudicotyledons</taxon>
        <taxon>Gunneridae</taxon>
        <taxon>Pentapetalae</taxon>
        <taxon>rosids</taxon>
        <taxon>fabids</taxon>
        <taxon>Fagales</taxon>
        <taxon>Fagaceae</taxon>
        <taxon>Quercus</taxon>
    </lineage>
</organism>
<dbReference type="Pfam" id="PF08387">
    <property type="entry name" value="FBD"/>
    <property type="match status" value="1"/>
</dbReference>
<name>A0AAW0K0K8_QUESU</name>
<comment type="caution">
    <text evidence="2">The sequence shown here is derived from an EMBL/GenBank/DDBJ whole genome shotgun (WGS) entry which is preliminary data.</text>
</comment>
<evidence type="ECO:0000259" key="1">
    <source>
        <dbReference type="Pfam" id="PF08387"/>
    </source>
</evidence>
<evidence type="ECO:0000313" key="2">
    <source>
        <dbReference type="EMBL" id="KAK7832034.1"/>
    </source>
</evidence>
<accession>A0AAW0K0K8</accession>
<dbReference type="InterPro" id="IPR006566">
    <property type="entry name" value="FBD"/>
</dbReference>
<sequence length="95" mass="11187">MTRYHNIKVNFKTVSSYDAVSHWKSKEIYFKFLLLCLKSIKIFSFGETSHTKEFILVVQFLLKNAKVLEKMVITEPRAMQTPTCNMLHEMALRIT</sequence>
<evidence type="ECO:0000313" key="3">
    <source>
        <dbReference type="Proteomes" id="UP000237347"/>
    </source>
</evidence>
<reference evidence="2 3" key="1">
    <citation type="journal article" date="2018" name="Sci. Data">
        <title>The draft genome sequence of cork oak.</title>
        <authorList>
            <person name="Ramos A.M."/>
            <person name="Usie A."/>
            <person name="Barbosa P."/>
            <person name="Barros P.M."/>
            <person name="Capote T."/>
            <person name="Chaves I."/>
            <person name="Simoes F."/>
            <person name="Abreu I."/>
            <person name="Carrasquinho I."/>
            <person name="Faro C."/>
            <person name="Guimaraes J.B."/>
            <person name="Mendonca D."/>
            <person name="Nobrega F."/>
            <person name="Rodrigues L."/>
            <person name="Saibo N.J.M."/>
            <person name="Varela M.C."/>
            <person name="Egas C."/>
            <person name="Matos J."/>
            <person name="Miguel C.M."/>
            <person name="Oliveira M.M."/>
            <person name="Ricardo C.P."/>
            <person name="Goncalves S."/>
        </authorList>
    </citation>
    <scope>NUCLEOTIDE SEQUENCE [LARGE SCALE GENOMIC DNA]</scope>
    <source>
        <strain evidence="3">cv. HL8</strain>
    </source>
</reference>